<dbReference type="PROSITE" id="PS50088">
    <property type="entry name" value="ANK_REPEAT"/>
    <property type="match status" value="6"/>
</dbReference>
<feature type="repeat" description="ANK" evidence="3">
    <location>
        <begin position="431"/>
        <end position="463"/>
    </location>
</feature>
<feature type="repeat" description="ANK" evidence="3">
    <location>
        <begin position="80"/>
        <end position="112"/>
    </location>
</feature>
<evidence type="ECO:0000256" key="1">
    <source>
        <dbReference type="ARBA" id="ARBA00022737"/>
    </source>
</evidence>
<keyword evidence="2 3" id="KW-0040">ANK repeat</keyword>
<dbReference type="PANTHER" id="PTHR24123">
    <property type="entry name" value="ANKYRIN REPEAT-CONTAINING"/>
    <property type="match status" value="1"/>
</dbReference>
<dbReference type="Proteomes" id="UP000626109">
    <property type="component" value="Unassembled WGS sequence"/>
</dbReference>
<sequence length="523" mass="55276">MGVGSSGPGKWCARRLSNSKEELPFFGSGATSSGAMTAALPSRGSAVGFDQILGFARDNDAAAIREIVKMGCPPSFTNRVGQTPLHIAAIWGSVEAAQALLELGANPNAANQLRGSTPLHAAALGKGPPERRAECVRLMIQAKGDPRQADLGGELPLDCASDEAVRLALGAAPLILHKAVESRCGLEALAQAIKQVQSGAVDLTLETMTSSGESALHLAVALGWREGVQMLLAARADPCTQNSVRREPLHTAVLQGNHRIVQLLLDARANPSARDSDPEHDPRFTSKSVEETPDEHRTPLHYAAELGNVIAARLLLQKGCVVDAPESRRLTALHLCLALRADTELEVGCGVKVTGLQKKPEWNGRLGSVVGPKSASDAGTEERWPVLLEGEDSPDGVLLKADNLTRLPEESLDLLLEARADVNLGNTQWGEGRTVLHEAAHLGDLELARKVLAAGAEVDRQDKKLGFSALHLASRAKKDELVRLLVNARADIHQPSAGGKTAAELGEINGLSEAALALLQGKE</sequence>
<evidence type="ECO:0000256" key="4">
    <source>
        <dbReference type="SAM" id="MobiDB-lite"/>
    </source>
</evidence>
<dbReference type="InterPro" id="IPR036770">
    <property type="entry name" value="Ankyrin_rpt-contain_sf"/>
</dbReference>
<dbReference type="PROSITE" id="PS50297">
    <property type="entry name" value="ANK_REP_REGION"/>
    <property type="match status" value="6"/>
</dbReference>
<reference evidence="5" key="1">
    <citation type="submission" date="2021-02" db="EMBL/GenBank/DDBJ databases">
        <authorList>
            <person name="Dougan E. K."/>
            <person name="Rhodes N."/>
            <person name="Thang M."/>
            <person name="Chan C."/>
        </authorList>
    </citation>
    <scope>NUCLEOTIDE SEQUENCE</scope>
</reference>
<name>A0A813JEG0_POLGL</name>
<feature type="repeat" description="ANK" evidence="3">
    <location>
        <begin position="244"/>
        <end position="276"/>
    </location>
</feature>
<dbReference type="SUPFAM" id="SSF48403">
    <property type="entry name" value="Ankyrin repeat"/>
    <property type="match status" value="2"/>
</dbReference>
<organism evidence="5 6">
    <name type="scientific">Polarella glacialis</name>
    <name type="common">Dinoflagellate</name>
    <dbReference type="NCBI Taxonomy" id="89957"/>
    <lineage>
        <taxon>Eukaryota</taxon>
        <taxon>Sar</taxon>
        <taxon>Alveolata</taxon>
        <taxon>Dinophyceae</taxon>
        <taxon>Suessiales</taxon>
        <taxon>Suessiaceae</taxon>
        <taxon>Polarella</taxon>
    </lineage>
</organism>
<feature type="compositionally biased region" description="Basic and acidic residues" evidence="4">
    <location>
        <begin position="274"/>
        <end position="295"/>
    </location>
</feature>
<dbReference type="PANTHER" id="PTHR24123:SF33">
    <property type="entry name" value="PROTEIN HOS4"/>
    <property type="match status" value="1"/>
</dbReference>
<dbReference type="Gene3D" id="1.25.40.20">
    <property type="entry name" value="Ankyrin repeat-containing domain"/>
    <property type="match status" value="4"/>
</dbReference>
<dbReference type="InterPro" id="IPR051165">
    <property type="entry name" value="Multifunctional_ANK_Repeat"/>
</dbReference>
<evidence type="ECO:0000256" key="3">
    <source>
        <dbReference type="PROSITE-ProRule" id="PRU00023"/>
    </source>
</evidence>
<evidence type="ECO:0000256" key="2">
    <source>
        <dbReference type="ARBA" id="ARBA00023043"/>
    </source>
</evidence>
<dbReference type="SMART" id="SM00248">
    <property type="entry name" value="ANK"/>
    <property type="match status" value="7"/>
</dbReference>
<feature type="non-terminal residue" evidence="5">
    <location>
        <position position="523"/>
    </location>
</feature>
<protein>
    <submittedName>
        <fullName evidence="5">Uncharacterized protein</fullName>
    </submittedName>
</protein>
<dbReference type="PRINTS" id="PR01415">
    <property type="entry name" value="ANKYRIN"/>
</dbReference>
<evidence type="ECO:0000313" key="5">
    <source>
        <dbReference type="EMBL" id="CAE8674912.1"/>
    </source>
</evidence>
<feature type="repeat" description="ANK" evidence="3">
    <location>
        <begin position="465"/>
        <end position="497"/>
    </location>
</feature>
<feature type="region of interest" description="Disordered" evidence="4">
    <location>
        <begin position="271"/>
        <end position="295"/>
    </location>
</feature>
<dbReference type="EMBL" id="CAJNNW010024942">
    <property type="protein sequence ID" value="CAE8674912.1"/>
    <property type="molecule type" value="Genomic_DNA"/>
</dbReference>
<keyword evidence="1" id="KW-0677">Repeat</keyword>
<gene>
    <name evidence="5" type="ORF">PGLA2088_LOCUS19172</name>
</gene>
<feature type="repeat" description="ANK" evidence="3">
    <location>
        <begin position="211"/>
        <end position="243"/>
    </location>
</feature>
<dbReference type="Pfam" id="PF12796">
    <property type="entry name" value="Ank_2"/>
    <property type="match status" value="3"/>
</dbReference>
<evidence type="ECO:0000313" key="6">
    <source>
        <dbReference type="Proteomes" id="UP000626109"/>
    </source>
</evidence>
<feature type="repeat" description="ANK" evidence="3">
    <location>
        <begin position="295"/>
        <end position="327"/>
    </location>
</feature>
<dbReference type="AlphaFoldDB" id="A0A813JEG0"/>
<accession>A0A813JEG0</accession>
<dbReference type="InterPro" id="IPR002110">
    <property type="entry name" value="Ankyrin_rpt"/>
</dbReference>
<dbReference type="Pfam" id="PF00023">
    <property type="entry name" value="Ank"/>
    <property type="match status" value="1"/>
</dbReference>
<proteinExistence type="predicted"/>
<comment type="caution">
    <text evidence="5">The sequence shown here is derived from an EMBL/GenBank/DDBJ whole genome shotgun (WGS) entry which is preliminary data.</text>
</comment>